<evidence type="ECO:0000313" key="9">
    <source>
        <dbReference type="Proteomes" id="UP000186868"/>
    </source>
</evidence>
<dbReference type="STRING" id="1921803.NIES593_09385"/>
<evidence type="ECO:0000256" key="4">
    <source>
        <dbReference type="ARBA" id="ARBA00022692"/>
    </source>
</evidence>
<feature type="transmembrane region" description="Helical" evidence="7">
    <location>
        <begin position="74"/>
        <end position="94"/>
    </location>
</feature>
<comment type="similarity">
    <text evidence="2">Belongs to the polysaccharide synthase family.</text>
</comment>
<feature type="transmembrane region" description="Helical" evidence="7">
    <location>
        <begin position="209"/>
        <end position="234"/>
    </location>
</feature>
<feature type="transmembrane region" description="Helical" evidence="7">
    <location>
        <begin position="246"/>
        <end position="267"/>
    </location>
</feature>
<keyword evidence="5 7" id="KW-1133">Transmembrane helix</keyword>
<feature type="transmembrane region" description="Helical" evidence="7">
    <location>
        <begin position="273"/>
        <end position="295"/>
    </location>
</feature>
<dbReference type="PANTHER" id="PTHR30250:SF10">
    <property type="entry name" value="LIPOPOLYSACCHARIDE BIOSYNTHESIS PROTEIN WZXC"/>
    <property type="match status" value="1"/>
</dbReference>
<feature type="transmembrane region" description="Helical" evidence="7">
    <location>
        <begin position="184"/>
        <end position="203"/>
    </location>
</feature>
<keyword evidence="9" id="KW-1185">Reference proteome</keyword>
<dbReference type="EMBL" id="MRCB01000008">
    <property type="protein sequence ID" value="OKH23853.1"/>
    <property type="molecule type" value="Genomic_DNA"/>
</dbReference>
<keyword evidence="3" id="KW-1003">Cell membrane</keyword>
<comment type="caution">
    <text evidence="8">The sequence shown here is derived from an EMBL/GenBank/DDBJ whole genome shotgun (WGS) entry which is preliminary data.</text>
</comment>
<feature type="transmembrane region" description="Helical" evidence="7">
    <location>
        <begin position="115"/>
        <end position="136"/>
    </location>
</feature>
<keyword evidence="6 7" id="KW-0472">Membrane</keyword>
<sequence length="323" mass="36532">MSLRQKALISDVVQVLVLWWASDWRPKFQFSQKHFQNLFSFGINIVGINLLLFFNKRTDDFLIGYFLGPIPLGYYAIAYQAFTIITQLLSYVTGSPVARSLFSRLQQEPERLRQAFYTVTRVASLIAIPTCIGVTLLAPELVKVLFGTQWTKSIPVIQILSFVSVVNSIGSFSNIVIQACGKPSWNLLLGLINTPANLIAFSVAVRWGIVAVALAFAIRAYLFFPIPLFCVRQLIDIQPLVYFRQFLVPLVASLIMATTIFVAQYALRNLLNSFLLLGICIVLGMSIYLITTWLISPNLIREVFRIANINNFFPKRIIPNKNR</sequence>
<name>A0A1U7HJT1_9CYAN</name>
<dbReference type="InterPro" id="IPR050833">
    <property type="entry name" value="Poly_Biosynth_Transport"/>
</dbReference>
<proteinExistence type="inferred from homology"/>
<dbReference type="PANTHER" id="PTHR30250">
    <property type="entry name" value="PST FAMILY PREDICTED COLANIC ACID TRANSPORTER"/>
    <property type="match status" value="1"/>
</dbReference>
<evidence type="ECO:0000313" key="8">
    <source>
        <dbReference type="EMBL" id="OKH23853.1"/>
    </source>
</evidence>
<dbReference type="RefSeq" id="WP_073599321.1">
    <property type="nucleotide sequence ID" value="NZ_MRCB01000008.1"/>
</dbReference>
<comment type="subcellular location">
    <subcellularLocation>
        <location evidence="1">Cell membrane</location>
        <topology evidence="1">Multi-pass membrane protein</topology>
    </subcellularLocation>
</comment>
<evidence type="ECO:0000256" key="3">
    <source>
        <dbReference type="ARBA" id="ARBA00022475"/>
    </source>
</evidence>
<dbReference type="GO" id="GO:0005886">
    <property type="term" value="C:plasma membrane"/>
    <property type="evidence" value="ECO:0007669"/>
    <property type="project" value="UniProtKB-SubCell"/>
</dbReference>
<feature type="transmembrane region" description="Helical" evidence="7">
    <location>
        <begin position="156"/>
        <end position="177"/>
    </location>
</feature>
<evidence type="ECO:0000256" key="5">
    <source>
        <dbReference type="ARBA" id="ARBA00022989"/>
    </source>
</evidence>
<keyword evidence="4 7" id="KW-0812">Transmembrane</keyword>
<evidence type="ECO:0000256" key="2">
    <source>
        <dbReference type="ARBA" id="ARBA00007430"/>
    </source>
</evidence>
<protein>
    <submittedName>
        <fullName evidence="8">Uncharacterized protein</fullName>
    </submittedName>
</protein>
<accession>A0A1U7HJT1</accession>
<evidence type="ECO:0000256" key="7">
    <source>
        <dbReference type="SAM" id="Phobius"/>
    </source>
</evidence>
<feature type="transmembrane region" description="Helical" evidence="7">
    <location>
        <begin position="35"/>
        <end position="54"/>
    </location>
</feature>
<dbReference type="Proteomes" id="UP000186868">
    <property type="component" value="Unassembled WGS sequence"/>
</dbReference>
<evidence type="ECO:0000256" key="1">
    <source>
        <dbReference type="ARBA" id="ARBA00004651"/>
    </source>
</evidence>
<reference evidence="8 9" key="1">
    <citation type="submission" date="2016-11" db="EMBL/GenBank/DDBJ databases">
        <title>Draft Genome Sequences of Nine Cyanobacterial Strains from Diverse Habitats.</title>
        <authorList>
            <person name="Zhu T."/>
            <person name="Hou S."/>
            <person name="Lu X."/>
            <person name="Hess W.R."/>
        </authorList>
    </citation>
    <scope>NUCLEOTIDE SEQUENCE [LARGE SCALE GENOMIC DNA]</scope>
    <source>
        <strain evidence="8 9">NIES-593</strain>
    </source>
</reference>
<dbReference type="AlphaFoldDB" id="A0A1U7HJT1"/>
<dbReference type="Pfam" id="PF13440">
    <property type="entry name" value="Polysacc_synt_3"/>
    <property type="match status" value="1"/>
</dbReference>
<gene>
    <name evidence="8" type="ORF">NIES593_09385</name>
</gene>
<evidence type="ECO:0000256" key="6">
    <source>
        <dbReference type="ARBA" id="ARBA00023136"/>
    </source>
</evidence>
<organism evidence="8 9">
    <name type="scientific">Hydrococcus rivularis NIES-593</name>
    <dbReference type="NCBI Taxonomy" id="1921803"/>
    <lineage>
        <taxon>Bacteria</taxon>
        <taxon>Bacillati</taxon>
        <taxon>Cyanobacteriota</taxon>
        <taxon>Cyanophyceae</taxon>
        <taxon>Pleurocapsales</taxon>
        <taxon>Hydrococcaceae</taxon>
        <taxon>Hydrococcus</taxon>
    </lineage>
</organism>